<dbReference type="Pfam" id="PF04672">
    <property type="entry name" value="Methyltransf_19"/>
    <property type="match status" value="1"/>
</dbReference>
<keyword evidence="2" id="KW-0808">Transferase</keyword>
<dbReference type="CDD" id="cd02440">
    <property type="entry name" value="AdoMet_MTases"/>
    <property type="match status" value="1"/>
</dbReference>
<comment type="caution">
    <text evidence="2">The sequence shown here is derived from an EMBL/GenBank/DDBJ whole genome shotgun (WGS) entry which is preliminary data.</text>
</comment>
<dbReference type="RefSeq" id="WP_344142050.1">
    <property type="nucleotide sequence ID" value="NZ_BAAAQI010000004.1"/>
</dbReference>
<evidence type="ECO:0000313" key="3">
    <source>
        <dbReference type="Proteomes" id="UP001595858"/>
    </source>
</evidence>
<dbReference type="EMBL" id="JBHSIY010000010">
    <property type="protein sequence ID" value="MFC4867676.1"/>
    <property type="molecule type" value="Genomic_DNA"/>
</dbReference>
<dbReference type="GO" id="GO:0032259">
    <property type="term" value="P:methylation"/>
    <property type="evidence" value="ECO:0007669"/>
    <property type="project" value="UniProtKB-KW"/>
</dbReference>
<dbReference type="EC" id="2.1.1.-" evidence="2"/>
<dbReference type="PIRSF" id="PIRSF017393">
    <property type="entry name" value="MTase_SAV2177"/>
    <property type="match status" value="1"/>
</dbReference>
<evidence type="ECO:0000313" key="2">
    <source>
        <dbReference type="EMBL" id="MFC4867676.1"/>
    </source>
</evidence>
<sequence length="285" mass="31852">METGFAMTDAPSTPDPAAPAGIDTTVPSPARLYDYYLGGKNNYAVDRELGDRIMQSLPETRQSAVANRLFLGRAVDFLCEQGIDQFIDIGSGLPTQDPVHEVARRRHPDARVVYVDYDPAVRVHAEALLADDPELTGVVQHDMREPEGLYRHPELTARIDPERPVGLLMLALLHFVTDDQHPYDLVRRHLEHLAPGSYLVISHAESDSHPDRADYASQEYRSSSANLRVRTQEEIKAFFADVTPVPPGVVHLADWRPRDNQPYYTSQQVSGLAGVARWDGPPERD</sequence>
<accession>A0ABV9SNX1</accession>
<keyword evidence="3" id="KW-1185">Reference proteome</keyword>
<feature type="region of interest" description="Disordered" evidence="1">
    <location>
        <begin position="1"/>
        <end position="25"/>
    </location>
</feature>
<organism evidence="2 3">
    <name type="scientific">Streptomonospora arabica</name>
    <dbReference type="NCBI Taxonomy" id="412417"/>
    <lineage>
        <taxon>Bacteria</taxon>
        <taxon>Bacillati</taxon>
        <taxon>Actinomycetota</taxon>
        <taxon>Actinomycetes</taxon>
        <taxon>Streptosporangiales</taxon>
        <taxon>Nocardiopsidaceae</taxon>
        <taxon>Streptomonospora</taxon>
    </lineage>
</organism>
<reference evidence="3" key="1">
    <citation type="journal article" date="2019" name="Int. J. Syst. Evol. Microbiol.">
        <title>The Global Catalogue of Microorganisms (GCM) 10K type strain sequencing project: providing services to taxonomists for standard genome sequencing and annotation.</title>
        <authorList>
            <consortium name="The Broad Institute Genomics Platform"/>
            <consortium name="The Broad Institute Genome Sequencing Center for Infectious Disease"/>
            <person name="Wu L."/>
            <person name="Ma J."/>
        </authorList>
    </citation>
    <scope>NUCLEOTIDE SEQUENCE [LARGE SCALE GENOMIC DNA]</scope>
    <source>
        <strain evidence="3">CGMCC 4.7304</strain>
    </source>
</reference>
<protein>
    <submittedName>
        <fullName evidence="2">SAM-dependent methyltransferase</fullName>
        <ecNumber evidence="2">2.1.1.-</ecNumber>
    </submittedName>
</protein>
<dbReference type="GO" id="GO:0008168">
    <property type="term" value="F:methyltransferase activity"/>
    <property type="evidence" value="ECO:0007669"/>
    <property type="project" value="UniProtKB-KW"/>
</dbReference>
<keyword evidence="2" id="KW-0489">Methyltransferase</keyword>
<dbReference type="Proteomes" id="UP001595858">
    <property type="component" value="Unassembled WGS sequence"/>
</dbReference>
<gene>
    <name evidence="2" type="ORF">ACFPCZ_13645</name>
</gene>
<dbReference type="InterPro" id="IPR006764">
    <property type="entry name" value="SAM_dep_MeTrfase_SAV2177_type"/>
</dbReference>
<proteinExistence type="predicted"/>
<name>A0ABV9SNX1_9ACTN</name>
<dbReference type="SUPFAM" id="SSF53335">
    <property type="entry name" value="S-adenosyl-L-methionine-dependent methyltransferases"/>
    <property type="match status" value="1"/>
</dbReference>
<dbReference type="InterPro" id="IPR029063">
    <property type="entry name" value="SAM-dependent_MTases_sf"/>
</dbReference>
<dbReference type="Gene3D" id="3.40.50.150">
    <property type="entry name" value="Vaccinia Virus protein VP39"/>
    <property type="match status" value="1"/>
</dbReference>
<evidence type="ECO:0000256" key="1">
    <source>
        <dbReference type="SAM" id="MobiDB-lite"/>
    </source>
</evidence>